<dbReference type="InterPro" id="IPR003594">
    <property type="entry name" value="HATPase_dom"/>
</dbReference>
<evidence type="ECO:0000256" key="10">
    <source>
        <dbReference type="ARBA" id="ARBA00022840"/>
    </source>
</evidence>
<dbReference type="Pfam" id="PF00672">
    <property type="entry name" value="HAMP"/>
    <property type="match status" value="1"/>
</dbReference>
<keyword evidence="13 14" id="KW-0472">Membrane</keyword>
<feature type="transmembrane region" description="Helical" evidence="14">
    <location>
        <begin position="12"/>
        <end position="32"/>
    </location>
</feature>
<feature type="domain" description="Histidine kinase" evidence="15">
    <location>
        <begin position="275"/>
        <end position="486"/>
    </location>
</feature>
<organism evidence="17 18">
    <name type="scientific">Sedimentibacter acidaminivorans</name>
    <dbReference type="NCBI Taxonomy" id="913099"/>
    <lineage>
        <taxon>Bacteria</taxon>
        <taxon>Bacillati</taxon>
        <taxon>Bacillota</taxon>
        <taxon>Tissierellia</taxon>
        <taxon>Sedimentibacter</taxon>
    </lineage>
</organism>
<dbReference type="Gene3D" id="3.30.565.10">
    <property type="entry name" value="Histidine kinase-like ATPase, C-terminal domain"/>
    <property type="match status" value="1"/>
</dbReference>
<evidence type="ECO:0000256" key="2">
    <source>
        <dbReference type="ARBA" id="ARBA00004651"/>
    </source>
</evidence>
<dbReference type="SMART" id="SM00387">
    <property type="entry name" value="HATPase_c"/>
    <property type="match status" value="1"/>
</dbReference>
<dbReference type="InterPro" id="IPR036097">
    <property type="entry name" value="HisK_dim/P_sf"/>
</dbReference>
<evidence type="ECO:0000256" key="4">
    <source>
        <dbReference type="ARBA" id="ARBA00022475"/>
    </source>
</evidence>
<keyword evidence="8" id="KW-0547">Nucleotide-binding</keyword>
<dbReference type="SMART" id="SM00388">
    <property type="entry name" value="HisKA"/>
    <property type="match status" value="1"/>
</dbReference>
<evidence type="ECO:0000256" key="1">
    <source>
        <dbReference type="ARBA" id="ARBA00000085"/>
    </source>
</evidence>
<evidence type="ECO:0000256" key="6">
    <source>
        <dbReference type="ARBA" id="ARBA00022679"/>
    </source>
</evidence>
<evidence type="ECO:0000313" key="18">
    <source>
        <dbReference type="Proteomes" id="UP001519342"/>
    </source>
</evidence>
<dbReference type="SUPFAM" id="SSF47384">
    <property type="entry name" value="Homodimeric domain of signal transducing histidine kinase"/>
    <property type="match status" value="1"/>
</dbReference>
<sequence>MKNKIAIKLIMYFSATLILFSIIIGSIFMTLFKNHTLNIYKSDLEKRAISIASTLNDFMDVSKKGANNKGGMMMGGMQNGYGSYIHSLDTIAMADVWIVDENLNLITIGHMTNKQYNYTDLPKDAESVVDKVFEGNTTFSEGFSNLLNIPTLTVGTPIKSNRNVIGALLLHTPVEGMNSAINQGFKILGISIIFALILSTILSIVFAVSFTLPLKKIKNTAMELSKGDYTAKTGVVQRDEIGDLASTMDVLSCRLNTASQESEKLQKLRRDFVSNISHELRTPVTVIRGSLEALCDEVVIEPKQIKEYHQQMLNESKFLERLVNDLLDLSRLQNVDFKIEMQEINMCDVVSDVVRSARNIAKLKNIDIKYKKDSEVLLFLGDYGRLRQMIMILVDNAIKFSSINEIVMIDINDNIIKIKDNGIGISNDDLPFIFDRFYKLKSEDNKDGTGLGLAIAKQIADRHNINISVNSIQNKGTVFKLEFPNK</sequence>
<dbReference type="SUPFAM" id="SSF55874">
    <property type="entry name" value="ATPase domain of HSP90 chaperone/DNA topoisomerase II/histidine kinase"/>
    <property type="match status" value="1"/>
</dbReference>
<evidence type="ECO:0000259" key="16">
    <source>
        <dbReference type="PROSITE" id="PS50885"/>
    </source>
</evidence>
<dbReference type="PRINTS" id="PR00344">
    <property type="entry name" value="BCTRLSENSOR"/>
</dbReference>
<evidence type="ECO:0000256" key="9">
    <source>
        <dbReference type="ARBA" id="ARBA00022777"/>
    </source>
</evidence>
<keyword evidence="4" id="KW-1003">Cell membrane</keyword>
<comment type="caution">
    <text evidence="17">The sequence shown here is derived from an EMBL/GenBank/DDBJ whole genome shotgun (WGS) entry which is preliminary data.</text>
</comment>
<keyword evidence="6" id="KW-0808">Transferase</keyword>
<protein>
    <recommendedName>
        <fullName evidence="3">histidine kinase</fullName>
        <ecNumber evidence="3">2.7.13.3</ecNumber>
    </recommendedName>
</protein>
<evidence type="ECO:0000256" key="14">
    <source>
        <dbReference type="SAM" id="Phobius"/>
    </source>
</evidence>
<comment type="subcellular location">
    <subcellularLocation>
        <location evidence="2">Cell membrane</location>
        <topology evidence="2">Multi-pass membrane protein</topology>
    </subcellularLocation>
</comment>
<dbReference type="InterPro" id="IPR004358">
    <property type="entry name" value="Sig_transdc_His_kin-like_C"/>
</dbReference>
<keyword evidence="10" id="KW-0067">ATP-binding</keyword>
<keyword evidence="12" id="KW-0902">Two-component regulatory system</keyword>
<dbReference type="InterPro" id="IPR050398">
    <property type="entry name" value="HssS/ArlS-like"/>
</dbReference>
<keyword evidence="5" id="KW-0597">Phosphoprotein</keyword>
<accession>A0ABS4GED5</accession>
<dbReference type="CDD" id="cd06225">
    <property type="entry name" value="HAMP"/>
    <property type="match status" value="1"/>
</dbReference>
<keyword evidence="7 14" id="KW-0812">Transmembrane</keyword>
<dbReference type="Gene3D" id="6.10.340.10">
    <property type="match status" value="1"/>
</dbReference>
<feature type="transmembrane region" description="Helical" evidence="14">
    <location>
        <begin position="187"/>
        <end position="212"/>
    </location>
</feature>
<dbReference type="PROSITE" id="PS50109">
    <property type="entry name" value="HIS_KIN"/>
    <property type="match status" value="1"/>
</dbReference>
<dbReference type="CDD" id="cd00075">
    <property type="entry name" value="HATPase"/>
    <property type="match status" value="1"/>
</dbReference>
<dbReference type="InterPro" id="IPR036890">
    <property type="entry name" value="HATPase_C_sf"/>
</dbReference>
<dbReference type="CDD" id="cd00082">
    <property type="entry name" value="HisKA"/>
    <property type="match status" value="1"/>
</dbReference>
<evidence type="ECO:0000256" key="12">
    <source>
        <dbReference type="ARBA" id="ARBA00023012"/>
    </source>
</evidence>
<evidence type="ECO:0000313" key="17">
    <source>
        <dbReference type="EMBL" id="MBP1926063.1"/>
    </source>
</evidence>
<keyword evidence="18" id="KW-1185">Reference proteome</keyword>
<evidence type="ECO:0000256" key="7">
    <source>
        <dbReference type="ARBA" id="ARBA00022692"/>
    </source>
</evidence>
<gene>
    <name evidence="17" type="ORF">J2Z76_001927</name>
</gene>
<dbReference type="Pfam" id="PF00512">
    <property type="entry name" value="HisKA"/>
    <property type="match status" value="1"/>
</dbReference>
<dbReference type="Pfam" id="PF02518">
    <property type="entry name" value="HATPase_c"/>
    <property type="match status" value="1"/>
</dbReference>
<reference evidence="17 18" key="1">
    <citation type="submission" date="2021-03" db="EMBL/GenBank/DDBJ databases">
        <title>Genomic Encyclopedia of Type Strains, Phase IV (KMG-IV): sequencing the most valuable type-strain genomes for metagenomic binning, comparative biology and taxonomic classification.</title>
        <authorList>
            <person name="Goeker M."/>
        </authorList>
    </citation>
    <scope>NUCLEOTIDE SEQUENCE [LARGE SCALE GENOMIC DNA]</scope>
    <source>
        <strain evidence="17 18">DSM 24004</strain>
    </source>
</reference>
<evidence type="ECO:0000256" key="3">
    <source>
        <dbReference type="ARBA" id="ARBA00012438"/>
    </source>
</evidence>
<dbReference type="RefSeq" id="WP_209511801.1">
    <property type="nucleotide sequence ID" value="NZ_JAGGKS010000005.1"/>
</dbReference>
<keyword evidence="11 14" id="KW-1133">Transmembrane helix</keyword>
<evidence type="ECO:0000256" key="5">
    <source>
        <dbReference type="ARBA" id="ARBA00022553"/>
    </source>
</evidence>
<dbReference type="SUPFAM" id="SSF158472">
    <property type="entry name" value="HAMP domain-like"/>
    <property type="match status" value="1"/>
</dbReference>
<dbReference type="PANTHER" id="PTHR45528:SF1">
    <property type="entry name" value="SENSOR HISTIDINE KINASE CPXA"/>
    <property type="match status" value="1"/>
</dbReference>
<dbReference type="Gene3D" id="1.10.287.130">
    <property type="match status" value="1"/>
</dbReference>
<dbReference type="EMBL" id="JAGGKS010000005">
    <property type="protein sequence ID" value="MBP1926063.1"/>
    <property type="molecule type" value="Genomic_DNA"/>
</dbReference>
<evidence type="ECO:0000256" key="11">
    <source>
        <dbReference type="ARBA" id="ARBA00022989"/>
    </source>
</evidence>
<dbReference type="InterPro" id="IPR005467">
    <property type="entry name" value="His_kinase_dom"/>
</dbReference>
<evidence type="ECO:0000256" key="13">
    <source>
        <dbReference type="ARBA" id="ARBA00023136"/>
    </source>
</evidence>
<dbReference type="InterPro" id="IPR003661">
    <property type="entry name" value="HisK_dim/P_dom"/>
</dbReference>
<comment type="catalytic activity">
    <reaction evidence="1">
        <text>ATP + protein L-histidine = ADP + protein N-phospho-L-histidine.</text>
        <dbReference type="EC" id="2.7.13.3"/>
    </reaction>
</comment>
<dbReference type="EC" id="2.7.13.3" evidence="3"/>
<evidence type="ECO:0000259" key="15">
    <source>
        <dbReference type="PROSITE" id="PS50109"/>
    </source>
</evidence>
<feature type="domain" description="HAMP" evidence="16">
    <location>
        <begin position="208"/>
        <end position="260"/>
    </location>
</feature>
<dbReference type="PROSITE" id="PS50885">
    <property type="entry name" value="HAMP"/>
    <property type="match status" value="1"/>
</dbReference>
<dbReference type="GO" id="GO:0016301">
    <property type="term" value="F:kinase activity"/>
    <property type="evidence" value="ECO:0007669"/>
    <property type="project" value="UniProtKB-KW"/>
</dbReference>
<name>A0ABS4GED5_9FIRM</name>
<evidence type="ECO:0000256" key="8">
    <source>
        <dbReference type="ARBA" id="ARBA00022741"/>
    </source>
</evidence>
<dbReference type="PANTHER" id="PTHR45528">
    <property type="entry name" value="SENSOR HISTIDINE KINASE CPXA"/>
    <property type="match status" value="1"/>
</dbReference>
<dbReference type="Proteomes" id="UP001519342">
    <property type="component" value="Unassembled WGS sequence"/>
</dbReference>
<keyword evidence="9 17" id="KW-0418">Kinase</keyword>
<dbReference type="InterPro" id="IPR003660">
    <property type="entry name" value="HAMP_dom"/>
</dbReference>
<proteinExistence type="predicted"/>